<comment type="caution">
    <text evidence="3">The sequence shown here is derived from an EMBL/GenBank/DDBJ whole genome shotgun (WGS) entry which is preliminary data.</text>
</comment>
<dbReference type="RefSeq" id="WP_377100813.1">
    <property type="nucleotide sequence ID" value="NZ_JBHTHU010000009.1"/>
</dbReference>
<dbReference type="Pfam" id="PF10099">
    <property type="entry name" value="RskA_C"/>
    <property type="match status" value="1"/>
</dbReference>
<gene>
    <name evidence="3" type="ORF">ACFQZS_12765</name>
</gene>
<feature type="transmembrane region" description="Helical" evidence="1">
    <location>
        <begin position="108"/>
        <end position="128"/>
    </location>
</feature>
<evidence type="ECO:0000313" key="3">
    <source>
        <dbReference type="EMBL" id="MFD0751020.1"/>
    </source>
</evidence>
<accession>A0ABW2YZ15</accession>
<dbReference type="PANTHER" id="PTHR37461">
    <property type="entry name" value="ANTI-SIGMA-K FACTOR RSKA"/>
    <property type="match status" value="1"/>
</dbReference>
<keyword evidence="1" id="KW-1133">Transmembrane helix</keyword>
<organism evidence="3 4">
    <name type="scientific">Mucilaginibacter calamicampi</name>
    <dbReference type="NCBI Taxonomy" id="1302352"/>
    <lineage>
        <taxon>Bacteria</taxon>
        <taxon>Pseudomonadati</taxon>
        <taxon>Bacteroidota</taxon>
        <taxon>Sphingobacteriia</taxon>
        <taxon>Sphingobacteriales</taxon>
        <taxon>Sphingobacteriaceae</taxon>
        <taxon>Mucilaginibacter</taxon>
    </lineage>
</organism>
<evidence type="ECO:0000256" key="1">
    <source>
        <dbReference type="SAM" id="Phobius"/>
    </source>
</evidence>
<sequence>MDDTKAYIESGILELYVLGDGNPEEREQVEQMAAAYPAVKTELRDIEAALELYAAENAVEPAEQHRYKVLNSLVTNFADDSTFRSKKPDVETKVVSLPERSTGNFYKYAFAASITLLIGSLVALYSTYNKLQNSNQQLIVLNSQNTKFSKTINHIDEELGVFRDSTFKLLKLKGTPKMPSAQMTVVWSPVKKKVMIDMVGMQLPDNDQSHQYQLWAIVNGKPVDLGVFDKSNADATDMKPMKPVEQAVAFAVTLEPRGGSVNPTMSEMMVIGQF</sequence>
<keyword evidence="4" id="KW-1185">Reference proteome</keyword>
<dbReference type="EMBL" id="JBHTHU010000009">
    <property type="protein sequence ID" value="MFD0751020.1"/>
    <property type="molecule type" value="Genomic_DNA"/>
</dbReference>
<keyword evidence="1" id="KW-0472">Membrane</keyword>
<name>A0ABW2YZ15_9SPHI</name>
<feature type="domain" description="Anti-sigma K factor RskA C-terminal" evidence="2">
    <location>
        <begin position="158"/>
        <end position="264"/>
    </location>
</feature>
<dbReference type="PANTHER" id="PTHR37461:SF1">
    <property type="entry name" value="ANTI-SIGMA-K FACTOR RSKA"/>
    <property type="match status" value="1"/>
</dbReference>
<evidence type="ECO:0000313" key="4">
    <source>
        <dbReference type="Proteomes" id="UP001596958"/>
    </source>
</evidence>
<protein>
    <submittedName>
        <fullName evidence="3">Anti-sigma factor domain-containing protein</fullName>
    </submittedName>
</protein>
<dbReference type="Proteomes" id="UP001596958">
    <property type="component" value="Unassembled WGS sequence"/>
</dbReference>
<proteinExistence type="predicted"/>
<reference evidence="4" key="1">
    <citation type="journal article" date="2019" name="Int. J. Syst. Evol. Microbiol.">
        <title>The Global Catalogue of Microorganisms (GCM) 10K type strain sequencing project: providing services to taxonomists for standard genome sequencing and annotation.</title>
        <authorList>
            <consortium name="The Broad Institute Genomics Platform"/>
            <consortium name="The Broad Institute Genome Sequencing Center for Infectious Disease"/>
            <person name="Wu L."/>
            <person name="Ma J."/>
        </authorList>
    </citation>
    <scope>NUCLEOTIDE SEQUENCE [LARGE SCALE GENOMIC DNA]</scope>
    <source>
        <strain evidence="4">CCUG 63418</strain>
    </source>
</reference>
<dbReference type="InterPro" id="IPR018764">
    <property type="entry name" value="RskA_C"/>
</dbReference>
<evidence type="ECO:0000259" key="2">
    <source>
        <dbReference type="Pfam" id="PF10099"/>
    </source>
</evidence>
<keyword evidence="1" id="KW-0812">Transmembrane</keyword>
<dbReference type="InterPro" id="IPR051474">
    <property type="entry name" value="Anti-sigma-K/W_factor"/>
</dbReference>